<accession>A0A5B7DWG9</accession>
<feature type="compositionally biased region" description="Low complexity" evidence="1">
    <location>
        <begin position="73"/>
        <end position="83"/>
    </location>
</feature>
<dbReference type="EMBL" id="VSRR010001448">
    <property type="protein sequence ID" value="MPC25336.1"/>
    <property type="molecule type" value="Genomic_DNA"/>
</dbReference>
<dbReference type="Proteomes" id="UP000324222">
    <property type="component" value="Unassembled WGS sequence"/>
</dbReference>
<feature type="compositionally biased region" description="Acidic residues" evidence="1">
    <location>
        <begin position="8"/>
        <end position="42"/>
    </location>
</feature>
<sequence>MSFGSDVDFSESEDNDYLETDESEDSDYVETEESSDGTDEEILERPSTSGGHVRARAPCTRRRASRVRRRGSHGSSRGRGAAAHEGNFQWTDGED</sequence>
<feature type="region of interest" description="Disordered" evidence="1">
    <location>
        <begin position="1"/>
        <end position="95"/>
    </location>
</feature>
<comment type="caution">
    <text evidence="2">The sequence shown here is derived from an EMBL/GenBank/DDBJ whole genome shotgun (WGS) entry which is preliminary data.</text>
</comment>
<name>A0A5B7DWG9_PORTR</name>
<reference evidence="2 3" key="1">
    <citation type="submission" date="2019-05" db="EMBL/GenBank/DDBJ databases">
        <title>Another draft genome of Portunus trituberculatus and its Hox gene families provides insights of decapod evolution.</title>
        <authorList>
            <person name="Jeong J.-H."/>
            <person name="Song I."/>
            <person name="Kim S."/>
            <person name="Choi T."/>
            <person name="Kim D."/>
            <person name="Ryu S."/>
            <person name="Kim W."/>
        </authorList>
    </citation>
    <scope>NUCLEOTIDE SEQUENCE [LARGE SCALE GENOMIC DNA]</scope>
    <source>
        <tissue evidence="2">Muscle</tissue>
    </source>
</reference>
<dbReference type="AlphaFoldDB" id="A0A5B7DWG9"/>
<feature type="compositionally biased region" description="Basic residues" evidence="1">
    <location>
        <begin position="53"/>
        <end position="72"/>
    </location>
</feature>
<proteinExistence type="predicted"/>
<evidence type="ECO:0000313" key="3">
    <source>
        <dbReference type="Proteomes" id="UP000324222"/>
    </source>
</evidence>
<evidence type="ECO:0000256" key="1">
    <source>
        <dbReference type="SAM" id="MobiDB-lite"/>
    </source>
</evidence>
<keyword evidence="3" id="KW-1185">Reference proteome</keyword>
<gene>
    <name evidence="2" type="ORF">E2C01_018442</name>
</gene>
<evidence type="ECO:0000313" key="2">
    <source>
        <dbReference type="EMBL" id="MPC25336.1"/>
    </source>
</evidence>
<organism evidence="2 3">
    <name type="scientific">Portunus trituberculatus</name>
    <name type="common">Swimming crab</name>
    <name type="synonym">Neptunus trituberculatus</name>
    <dbReference type="NCBI Taxonomy" id="210409"/>
    <lineage>
        <taxon>Eukaryota</taxon>
        <taxon>Metazoa</taxon>
        <taxon>Ecdysozoa</taxon>
        <taxon>Arthropoda</taxon>
        <taxon>Crustacea</taxon>
        <taxon>Multicrustacea</taxon>
        <taxon>Malacostraca</taxon>
        <taxon>Eumalacostraca</taxon>
        <taxon>Eucarida</taxon>
        <taxon>Decapoda</taxon>
        <taxon>Pleocyemata</taxon>
        <taxon>Brachyura</taxon>
        <taxon>Eubrachyura</taxon>
        <taxon>Portunoidea</taxon>
        <taxon>Portunidae</taxon>
        <taxon>Portuninae</taxon>
        <taxon>Portunus</taxon>
    </lineage>
</organism>
<protein>
    <submittedName>
        <fullName evidence="2">Uncharacterized protein</fullName>
    </submittedName>
</protein>